<organism evidence="2 3">
    <name type="scientific">Pullulanibacillus camelliae</name>
    <dbReference type="NCBI Taxonomy" id="1707096"/>
    <lineage>
        <taxon>Bacteria</taxon>
        <taxon>Bacillati</taxon>
        <taxon>Bacillota</taxon>
        <taxon>Bacilli</taxon>
        <taxon>Bacillales</taxon>
        <taxon>Sporolactobacillaceae</taxon>
        <taxon>Pullulanibacillus</taxon>
    </lineage>
</organism>
<feature type="transmembrane region" description="Helical" evidence="1">
    <location>
        <begin position="28"/>
        <end position="51"/>
    </location>
</feature>
<reference evidence="2" key="2">
    <citation type="submission" date="2020-09" db="EMBL/GenBank/DDBJ databases">
        <authorList>
            <person name="Sun Q."/>
            <person name="Zhou Y."/>
        </authorList>
    </citation>
    <scope>NUCLEOTIDE SEQUENCE</scope>
    <source>
        <strain evidence="2">CGMCC 1.15371</strain>
    </source>
</reference>
<feature type="transmembrane region" description="Helical" evidence="1">
    <location>
        <begin position="5"/>
        <end position="22"/>
    </location>
</feature>
<sequence length="97" mass="10698">MIRSLVYGFIIFCAIVLGAVLIGDMQVAMSFAGGLGLVCLFAAPILSRVFANGHHVNIKLANETQQYRRLRLQWVGRTISFAAPNIIGAMIVFFIHF</sequence>
<dbReference type="Proteomes" id="UP000628775">
    <property type="component" value="Unassembled WGS sequence"/>
</dbReference>
<reference evidence="2" key="1">
    <citation type="journal article" date="2014" name="Int. J. Syst. Evol. Microbiol.">
        <title>Complete genome sequence of Corynebacterium casei LMG S-19264T (=DSM 44701T), isolated from a smear-ripened cheese.</title>
        <authorList>
            <consortium name="US DOE Joint Genome Institute (JGI-PGF)"/>
            <person name="Walter F."/>
            <person name="Albersmeier A."/>
            <person name="Kalinowski J."/>
            <person name="Ruckert C."/>
        </authorList>
    </citation>
    <scope>NUCLEOTIDE SEQUENCE</scope>
    <source>
        <strain evidence="2">CGMCC 1.15371</strain>
    </source>
</reference>
<dbReference type="RefSeq" id="WP_188697190.1">
    <property type="nucleotide sequence ID" value="NZ_BMIR01000021.1"/>
</dbReference>
<keyword evidence="3" id="KW-1185">Reference proteome</keyword>
<accession>A0A8J2YLK9</accession>
<keyword evidence="1" id="KW-1133">Transmembrane helix</keyword>
<protein>
    <submittedName>
        <fullName evidence="2">Uncharacterized protein</fullName>
    </submittedName>
</protein>
<dbReference type="EMBL" id="BMIR01000021">
    <property type="protein sequence ID" value="GGE52280.1"/>
    <property type="molecule type" value="Genomic_DNA"/>
</dbReference>
<keyword evidence="1" id="KW-0472">Membrane</keyword>
<feature type="transmembrane region" description="Helical" evidence="1">
    <location>
        <begin position="72"/>
        <end position="95"/>
    </location>
</feature>
<keyword evidence="1" id="KW-0812">Transmembrane</keyword>
<evidence type="ECO:0000313" key="3">
    <source>
        <dbReference type="Proteomes" id="UP000628775"/>
    </source>
</evidence>
<dbReference type="AlphaFoldDB" id="A0A8J2YLK9"/>
<evidence type="ECO:0000256" key="1">
    <source>
        <dbReference type="SAM" id="Phobius"/>
    </source>
</evidence>
<dbReference type="InterPro" id="IPR035167">
    <property type="entry name" value="DUF5316"/>
</dbReference>
<dbReference type="Pfam" id="PF17247">
    <property type="entry name" value="DUF5316"/>
    <property type="match status" value="1"/>
</dbReference>
<proteinExistence type="predicted"/>
<comment type="caution">
    <text evidence="2">The sequence shown here is derived from an EMBL/GenBank/DDBJ whole genome shotgun (WGS) entry which is preliminary data.</text>
</comment>
<name>A0A8J2YLK9_9BACL</name>
<gene>
    <name evidence="2" type="ORF">GCM10011391_33890</name>
</gene>
<evidence type="ECO:0000313" key="2">
    <source>
        <dbReference type="EMBL" id="GGE52280.1"/>
    </source>
</evidence>